<comment type="similarity">
    <text evidence="1">Belongs to the glycosyltransferase 2 family.</text>
</comment>
<dbReference type="PANTHER" id="PTHR43179:SF12">
    <property type="entry name" value="GALACTOFURANOSYLTRANSFERASE GLFT2"/>
    <property type="match status" value="1"/>
</dbReference>
<dbReference type="InterPro" id="IPR001173">
    <property type="entry name" value="Glyco_trans_2-like"/>
</dbReference>
<reference evidence="5 6" key="1">
    <citation type="submission" date="2011-06" db="EMBL/GenBank/DDBJ databases">
        <title>Genomic sequence of Methylobacter tundripaludum SV96.</title>
        <authorList>
            <consortium name="US DOE Joint Genome Institute"/>
            <person name="Lucas S."/>
            <person name="Han J."/>
            <person name="Lapidus A."/>
            <person name="Cheng J.-F."/>
            <person name="Goodwin L."/>
            <person name="Pitluck S."/>
            <person name="Held B."/>
            <person name="Detter J.C."/>
            <person name="Han C."/>
            <person name="Tapia R."/>
            <person name="Land M."/>
            <person name="Hauser L."/>
            <person name="Kyrpides N."/>
            <person name="Ivanova N."/>
            <person name="Ovchinnikova G."/>
            <person name="Pagani I."/>
            <person name="Klotz M.G."/>
            <person name="Dispirito A.A."/>
            <person name="Murrell J.C."/>
            <person name="Dunfield P."/>
            <person name="Kalyuzhnaya M.G."/>
            <person name="Svenning M."/>
            <person name="Trotsenko Y.A."/>
            <person name="Stein L.Y."/>
            <person name="Woyke T."/>
        </authorList>
    </citation>
    <scope>NUCLEOTIDE SEQUENCE [LARGE SCALE GENOMIC DNA]</scope>
    <source>
        <strain evidence="6">ATCC BAA-1195 / DSM 17260 / SV96</strain>
    </source>
</reference>
<keyword evidence="3 5" id="KW-0808">Transferase</keyword>
<evidence type="ECO:0000256" key="1">
    <source>
        <dbReference type="ARBA" id="ARBA00006739"/>
    </source>
</evidence>
<gene>
    <name evidence="5" type="ORF">Mettu_1776</name>
</gene>
<feature type="domain" description="Glycosyltransferase 2-like" evidence="4">
    <location>
        <begin position="11"/>
        <end position="138"/>
    </location>
</feature>
<keyword evidence="2" id="KW-0328">Glycosyltransferase</keyword>
<proteinExistence type="inferred from homology"/>
<dbReference type="Proteomes" id="UP000004664">
    <property type="component" value="Unassembled WGS sequence"/>
</dbReference>
<evidence type="ECO:0000313" key="5">
    <source>
        <dbReference type="EMBL" id="EGW22942.1"/>
    </source>
</evidence>
<dbReference type="InterPro" id="IPR006446">
    <property type="entry name" value="RhaTrfase"/>
</dbReference>
<dbReference type="Pfam" id="PF00535">
    <property type="entry name" value="Glycos_transf_2"/>
    <property type="match status" value="1"/>
</dbReference>
<evidence type="ECO:0000313" key="6">
    <source>
        <dbReference type="Proteomes" id="UP000004664"/>
    </source>
</evidence>
<dbReference type="HOGENOM" id="CLU_023845_9_1_6"/>
<keyword evidence="6" id="KW-1185">Reference proteome</keyword>
<evidence type="ECO:0000256" key="3">
    <source>
        <dbReference type="ARBA" id="ARBA00022679"/>
    </source>
</evidence>
<name>G3IVT5_METTV</name>
<protein>
    <submittedName>
        <fullName evidence="5">Rhamnosyltransferase</fullName>
    </submittedName>
</protein>
<dbReference type="NCBIfam" id="TIGR01556">
    <property type="entry name" value="rhamnosyltran"/>
    <property type="match status" value="1"/>
</dbReference>
<dbReference type="GO" id="GO:0016757">
    <property type="term" value="F:glycosyltransferase activity"/>
    <property type="evidence" value="ECO:0007669"/>
    <property type="project" value="UniProtKB-KW"/>
</dbReference>
<sequence length="312" mass="35195">MIKKNYCHDVSAVLVTYNPDTEALRAAIQAVSGQVSDIFIVDNASSNFSSGWFDKLEDQANAKFHLLRQQENLGIGAAHNIGIRRAIEQGSKFVLLLDQDSQVGPDMVIRLRSACAALNEKGFQVAAIGPQYRDAENGVLSRFVKVGMFRFIHCGCENNTSFVDADFLVSSGSLLSIAVLEVVGLMDESLFIDHVDTEWCFRAKSKGFQIFGLCGAVMMHALGEQRKEVWFLRKRTVPFHKPFRYYYMFRNSVLLYRRRYMPLSWKFADIARCLKIAVFFSWAAENRLTCLKMMCLGVIDGLKGKNGIRNGL</sequence>
<dbReference type="InterPro" id="IPR029044">
    <property type="entry name" value="Nucleotide-diphossugar_trans"/>
</dbReference>
<dbReference type="EMBL" id="JH109152">
    <property type="protein sequence ID" value="EGW22942.1"/>
    <property type="molecule type" value="Genomic_DNA"/>
</dbReference>
<organism evidence="5 6">
    <name type="scientific">Methylobacter tundripaludum (strain ATCC BAA-1195 / DSM 17260 / SV96)</name>
    <dbReference type="NCBI Taxonomy" id="697282"/>
    <lineage>
        <taxon>Bacteria</taxon>
        <taxon>Pseudomonadati</taxon>
        <taxon>Pseudomonadota</taxon>
        <taxon>Gammaproteobacteria</taxon>
        <taxon>Methylococcales</taxon>
        <taxon>Methylococcaceae</taxon>
        <taxon>Methylobacter</taxon>
    </lineage>
</organism>
<dbReference type="STRING" id="697282.Mettu_1776"/>
<dbReference type="PANTHER" id="PTHR43179">
    <property type="entry name" value="RHAMNOSYLTRANSFERASE WBBL"/>
    <property type="match status" value="1"/>
</dbReference>
<accession>G3IVT5</accession>
<dbReference type="Gene3D" id="3.90.550.10">
    <property type="entry name" value="Spore Coat Polysaccharide Biosynthesis Protein SpsA, Chain A"/>
    <property type="match status" value="1"/>
</dbReference>
<dbReference type="OrthoDB" id="9771846at2"/>
<evidence type="ECO:0000256" key="2">
    <source>
        <dbReference type="ARBA" id="ARBA00022676"/>
    </source>
</evidence>
<evidence type="ECO:0000259" key="4">
    <source>
        <dbReference type="Pfam" id="PF00535"/>
    </source>
</evidence>
<dbReference type="CDD" id="cd02526">
    <property type="entry name" value="GT2_RfbF_like"/>
    <property type="match status" value="1"/>
</dbReference>
<dbReference type="AlphaFoldDB" id="G3IVT5"/>
<dbReference type="SUPFAM" id="SSF53448">
    <property type="entry name" value="Nucleotide-diphospho-sugar transferases"/>
    <property type="match status" value="1"/>
</dbReference>
<dbReference type="eggNOG" id="COG1216">
    <property type="taxonomic scope" value="Bacteria"/>
</dbReference>
<dbReference type="RefSeq" id="WP_006890960.1">
    <property type="nucleotide sequence ID" value="NZ_JH109152.1"/>
</dbReference>